<keyword evidence="3" id="KW-0238">DNA-binding</keyword>
<evidence type="ECO:0000256" key="4">
    <source>
        <dbReference type="ARBA" id="ARBA00023163"/>
    </source>
</evidence>
<accession>A0A3S0KVE5</accession>
<dbReference type="PANTHER" id="PTHR30118">
    <property type="entry name" value="HTH-TYPE TRANSCRIPTIONAL REGULATOR LEUO-RELATED"/>
    <property type="match status" value="1"/>
</dbReference>
<dbReference type="PROSITE" id="PS50931">
    <property type="entry name" value="HTH_LYSR"/>
    <property type="match status" value="1"/>
</dbReference>
<dbReference type="AlphaFoldDB" id="A0A3S0KVE5"/>
<reference evidence="6 7" key="1">
    <citation type="submission" date="2018-12" db="EMBL/GenBank/DDBJ databases">
        <authorList>
            <person name="Yu L."/>
        </authorList>
    </citation>
    <scope>NUCLEOTIDE SEQUENCE [LARGE SCALE GENOMIC DNA]</scope>
    <source>
        <strain evidence="6 7">HAW-EB2</strain>
    </source>
</reference>
<organism evidence="6 7">
    <name type="scientific">Shewanella canadensis</name>
    <dbReference type="NCBI Taxonomy" id="271096"/>
    <lineage>
        <taxon>Bacteria</taxon>
        <taxon>Pseudomonadati</taxon>
        <taxon>Pseudomonadota</taxon>
        <taxon>Gammaproteobacteria</taxon>
        <taxon>Alteromonadales</taxon>
        <taxon>Shewanellaceae</taxon>
        <taxon>Shewanella</taxon>
    </lineage>
</organism>
<evidence type="ECO:0000259" key="5">
    <source>
        <dbReference type="PROSITE" id="PS50931"/>
    </source>
</evidence>
<name>A0A3S0KVE5_9GAMM</name>
<dbReference type="SUPFAM" id="SSF46785">
    <property type="entry name" value="Winged helix' DNA-binding domain"/>
    <property type="match status" value="1"/>
</dbReference>
<dbReference type="GO" id="GO:0003677">
    <property type="term" value="F:DNA binding"/>
    <property type="evidence" value="ECO:0007669"/>
    <property type="project" value="UniProtKB-KW"/>
</dbReference>
<evidence type="ECO:0000256" key="1">
    <source>
        <dbReference type="ARBA" id="ARBA00009437"/>
    </source>
</evidence>
<keyword evidence="4" id="KW-0804">Transcription</keyword>
<comment type="caution">
    <text evidence="6">The sequence shown here is derived from an EMBL/GenBank/DDBJ whole genome shotgun (WGS) entry which is preliminary data.</text>
</comment>
<dbReference type="RefSeq" id="WP_126520759.1">
    <property type="nucleotide sequence ID" value="NZ_RXNU01000006.1"/>
</dbReference>
<dbReference type="InterPro" id="IPR050389">
    <property type="entry name" value="LysR-type_TF"/>
</dbReference>
<dbReference type="Proteomes" id="UP000267448">
    <property type="component" value="Unassembled WGS sequence"/>
</dbReference>
<dbReference type="InterPro" id="IPR036388">
    <property type="entry name" value="WH-like_DNA-bd_sf"/>
</dbReference>
<protein>
    <submittedName>
        <fullName evidence="6">LysR family transcriptional regulator</fullName>
    </submittedName>
</protein>
<proteinExistence type="inferred from homology"/>
<dbReference type="SUPFAM" id="SSF53850">
    <property type="entry name" value="Periplasmic binding protein-like II"/>
    <property type="match status" value="1"/>
</dbReference>
<keyword evidence="2" id="KW-0805">Transcription regulation</keyword>
<dbReference type="InterPro" id="IPR036390">
    <property type="entry name" value="WH_DNA-bd_sf"/>
</dbReference>
<dbReference type="PRINTS" id="PR00039">
    <property type="entry name" value="HTHLYSR"/>
</dbReference>
<sequence>MKTRLDEFDLNLLRILRVLVATKSTQKTAEQLNISQTTVSRALSRLRSEFGEQLFLRKAHGVEPSFLAYKLAQACEDMLTPISHVVETYRDFSPSTYGGRISLLINTYLLEVFSQELVTALTEAFPKASLELDYWKEGSLEKVCRGEVDYCIQFQNYGLPQELHQTSLFSIRNTLLFAGSHPAFEGVTHLGWEELAQHPIVQLLLPEFNERNSLISQVYKREGYEADIRLKTHSLKTACYYLTTRNAIMIGSEYITELYPELRSCPLPVRDDALITMNLVGSFLQTRRSSPLHQAINSVIQSCFSSLHK</sequence>
<keyword evidence="7" id="KW-1185">Reference proteome</keyword>
<dbReference type="EMBL" id="RXNU01000006">
    <property type="protein sequence ID" value="RTR38521.1"/>
    <property type="molecule type" value="Genomic_DNA"/>
</dbReference>
<gene>
    <name evidence="6" type="ORF">EKG38_13495</name>
</gene>
<dbReference type="InterPro" id="IPR000847">
    <property type="entry name" value="LysR_HTH_N"/>
</dbReference>
<dbReference type="Gene3D" id="3.40.190.10">
    <property type="entry name" value="Periplasmic binding protein-like II"/>
    <property type="match status" value="2"/>
</dbReference>
<dbReference type="OrthoDB" id="6396370at2"/>
<comment type="similarity">
    <text evidence="1">Belongs to the LysR transcriptional regulatory family.</text>
</comment>
<evidence type="ECO:0000313" key="6">
    <source>
        <dbReference type="EMBL" id="RTR38521.1"/>
    </source>
</evidence>
<evidence type="ECO:0000256" key="2">
    <source>
        <dbReference type="ARBA" id="ARBA00023015"/>
    </source>
</evidence>
<dbReference type="Gene3D" id="1.10.10.10">
    <property type="entry name" value="Winged helix-like DNA-binding domain superfamily/Winged helix DNA-binding domain"/>
    <property type="match status" value="1"/>
</dbReference>
<evidence type="ECO:0000313" key="7">
    <source>
        <dbReference type="Proteomes" id="UP000267448"/>
    </source>
</evidence>
<dbReference type="PANTHER" id="PTHR30118:SF15">
    <property type="entry name" value="TRANSCRIPTIONAL REGULATORY PROTEIN"/>
    <property type="match status" value="1"/>
</dbReference>
<dbReference type="Pfam" id="PF00126">
    <property type="entry name" value="HTH_1"/>
    <property type="match status" value="1"/>
</dbReference>
<evidence type="ECO:0000256" key="3">
    <source>
        <dbReference type="ARBA" id="ARBA00023125"/>
    </source>
</evidence>
<dbReference type="GO" id="GO:0003700">
    <property type="term" value="F:DNA-binding transcription factor activity"/>
    <property type="evidence" value="ECO:0007669"/>
    <property type="project" value="InterPro"/>
</dbReference>
<feature type="domain" description="HTH lysR-type" evidence="5">
    <location>
        <begin position="8"/>
        <end position="65"/>
    </location>
</feature>